<dbReference type="InParanoid" id="F8QJB7"/>
<organism evidence="2">
    <name type="scientific">Serpula lacrymans var. lacrymans (strain S7.3)</name>
    <name type="common">Dry rot fungus</name>
    <dbReference type="NCBI Taxonomy" id="936435"/>
    <lineage>
        <taxon>Eukaryota</taxon>
        <taxon>Fungi</taxon>
        <taxon>Dikarya</taxon>
        <taxon>Basidiomycota</taxon>
        <taxon>Agaricomycotina</taxon>
        <taxon>Agaricomycetes</taxon>
        <taxon>Agaricomycetidae</taxon>
        <taxon>Boletales</taxon>
        <taxon>Coniophorineae</taxon>
        <taxon>Serpulaceae</taxon>
        <taxon>Serpula</taxon>
    </lineage>
</organism>
<proteinExistence type="predicted"/>
<name>F8QJB7_SERL3</name>
<dbReference type="AlphaFoldDB" id="F8QJB7"/>
<evidence type="ECO:0000313" key="1">
    <source>
        <dbReference type="EMBL" id="EGN91603.1"/>
    </source>
</evidence>
<reference evidence="2" key="1">
    <citation type="journal article" date="2011" name="Science">
        <title>The plant cell wall-decomposing machinery underlies the functional diversity of forest fungi.</title>
        <authorList>
            <person name="Eastwood D.C."/>
            <person name="Floudas D."/>
            <person name="Binder M."/>
            <person name="Majcherczyk A."/>
            <person name="Schneider P."/>
            <person name="Aerts A."/>
            <person name="Asiegbu F.O."/>
            <person name="Baker S.E."/>
            <person name="Barry K."/>
            <person name="Bendiksby M."/>
            <person name="Blumentritt M."/>
            <person name="Coutinho P.M."/>
            <person name="Cullen D."/>
            <person name="de Vries R.P."/>
            <person name="Gathman A."/>
            <person name="Goodell B."/>
            <person name="Henrissat B."/>
            <person name="Ihrmark K."/>
            <person name="Kauserud H."/>
            <person name="Kohler A."/>
            <person name="LaButti K."/>
            <person name="Lapidus A."/>
            <person name="Lavin J.L."/>
            <person name="Lee Y.-H."/>
            <person name="Lindquist E."/>
            <person name="Lilly W."/>
            <person name="Lucas S."/>
            <person name="Morin E."/>
            <person name="Murat C."/>
            <person name="Oguiza J.A."/>
            <person name="Park J."/>
            <person name="Pisabarro A.G."/>
            <person name="Riley R."/>
            <person name="Rosling A."/>
            <person name="Salamov A."/>
            <person name="Schmidt O."/>
            <person name="Schmutz J."/>
            <person name="Skrede I."/>
            <person name="Stenlid J."/>
            <person name="Wiebenga A."/>
            <person name="Xie X."/>
            <person name="Kuees U."/>
            <person name="Hibbett D.S."/>
            <person name="Hoffmeister D."/>
            <person name="Hoegberg N."/>
            <person name="Martin F."/>
            <person name="Grigoriev I.V."/>
            <person name="Watkinson S.C."/>
        </authorList>
    </citation>
    <scope>NUCLEOTIDE SEQUENCE [LARGE SCALE GENOMIC DNA]</scope>
    <source>
        <strain evidence="2">strain S7.3</strain>
    </source>
</reference>
<protein>
    <submittedName>
        <fullName evidence="1">Uncharacterized protein</fullName>
    </submittedName>
</protein>
<dbReference type="Proteomes" id="UP000008063">
    <property type="component" value="Unassembled WGS sequence"/>
</dbReference>
<dbReference type="HOGENOM" id="CLU_1644738_0_0_1"/>
<evidence type="ECO:0000313" key="2">
    <source>
        <dbReference type="Proteomes" id="UP000008063"/>
    </source>
</evidence>
<keyword evidence="2" id="KW-1185">Reference proteome</keyword>
<accession>F8QJB7</accession>
<gene>
    <name evidence="1" type="ORF">SERLA73DRAFT_157500</name>
</gene>
<dbReference type="EMBL" id="GL945570">
    <property type="protein sequence ID" value="EGN91603.1"/>
    <property type="molecule type" value="Genomic_DNA"/>
</dbReference>
<sequence>MNVHRETYGGLEIWCRSIGADVRSTMWEWGTGLCQQAGHKEFRDGKVWFGLKGKVQCLHAMIMFYNDGKSGHGKHEAMWLGSSKQQPAGGTSYMGAGPYSPMNGSGSSISVSWFWGSVVDGPAKERPAPFGLLGSTSSCPEAGPLLLLSLGAGVSIQYKPQ</sequence>